<dbReference type="OrthoDB" id="7069202at2"/>
<dbReference type="AlphaFoldDB" id="A0A2T4U0G5"/>
<organism evidence="1 2">
    <name type="scientific">Candidatus Methylomirabilis limnetica</name>
    <dbReference type="NCBI Taxonomy" id="2033718"/>
    <lineage>
        <taxon>Bacteria</taxon>
        <taxon>Candidatus Methylomirabilota</taxon>
        <taxon>Candidatus Methylomirabilia</taxon>
        <taxon>Candidatus Methylomirabilales</taxon>
        <taxon>Candidatus Methylomirabilaceae</taxon>
        <taxon>Candidatus Methylomirabilis</taxon>
    </lineage>
</organism>
<evidence type="ECO:0000313" key="2">
    <source>
        <dbReference type="Proteomes" id="UP000241436"/>
    </source>
</evidence>
<dbReference type="EMBL" id="NVQC01000011">
    <property type="protein sequence ID" value="PTL36856.1"/>
    <property type="molecule type" value="Genomic_DNA"/>
</dbReference>
<sequence>MKTLTIRTTIGANHQLTIPLPEDFPSGPTEVVVILNPLAEHLDLKARGWTESDAAETRARLKSFEADWEALGMEAYDAL</sequence>
<gene>
    <name evidence="1" type="ORF">CLG94_02465</name>
</gene>
<name>A0A2T4U0G5_9BACT</name>
<dbReference type="Proteomes" id="UP000241436">
    <property type="component" value="Unassembled WGS sequence"/>
</dbReference>
<dbReference type="RefSeq" id="WP_107561317.1">
    <property type="nucleotide sequence ID" value="NZ_NVQC01000011.1"/>
</dbReference>
<protein>
    <submittedName>
        <fullName evidence="1">Uncharacterized protein</fullName>
    </submittedName>
</protein>
<comment type="caution">
    <text evidence="1">The sequence shown here is derived from an EMBL/GenBank/DDBJ whole genome shotgun (WGS) entry which is preliminary data.</text>
</comment>
<keyword evidence="2" id="KW-1185">Reference proteome</keyword>
<reference evidence="1 2" key="1">
    <citation type="submission" date="2017-09" db="EMBL/GenBank/DDBJ databases">
        <title>Bloom of a denitrifying methanotroph, Candidatus Methylomirabilis limnetica, in a deep stratified lake.</title>
        <authorList>
            <person name="Graf J.S."/>
            <person name="Marchant H.K."/>
            <person name="Tienken D."/>
            <person name="Hach P.F."/>
            <person name="Brand A."/>
            <person name="Schubert C.J."/>
            <person name="Kuypers M.M."/>
            <person name="Milucka J."/>
        </authorList>
    </citation>
    <scope>NUCLEOTIDE SEQUENCE [LARGE SCALE GENOMIC DNA]</scope>
    <source>
        <strain evidence="1 2">Zug</strain>
    </source>
</reference>
<proteinExistence type="predicted"/>
<reference evidence="2" key="2">
    <citation type="journal article" date="2018" name="Environ. Microbiol.">
        <title>Bloom of a denitrifying methanotroph, 'Candidatus Methylomirabilis limnetica', in a deep stratified lake.</title>
        <authorList>
            <person name="Graf J.S."/>
            <person name="Mayr M.J."/>
            <person name="Marchant H.K."/>
            <person name="Tienken D."/>
            <person name="Hach P.F."/>
            <person name="Brand A."/>
            <person name="Schubert C.J."/>
            <person name="Kuypers M.M."/>
            <person name="Milucka J."/>
        </authorList>
    </citation>
    <scope>NUCLEOTIDE SEQUENCE [LARGE SCALE GENOMIC DNA]</scope>
    <source>
        <strain evidence="2">Zug</strain>
    </source>
</reference>
<accession>A0A2T4U0G5</accession>
<evidence type="ECO:0000313" key="1">
    <source>
        <dbReference type="EMBL" id="PTL36856.1"/>
    </source>
</evidence>